<organism evidence="2">
    <name type="scientific">uncultured Caudovirales phage</name>
    <dbReference type="NCBI Taxonomy" id="2100421"/>
    <lineage>
        <taxon>Viruses</taxon>
        <taxon>Duplodnaviria</taxon>
        <taxon>Heunggongvirae</taxon>
        <taxon>Uroviricota</taxon>
        <taxon>Caudoviricetes</taxon>
        <taxon>Peduoviridae</taxon>
        <taxon>Maltschvirus</taxon>
        <taxon>Maltschvirus maltsch</taxon>
    </lineage>
</organism>
<reference evidence="2" key="1">
    <citation type="submission" date="2020-04" db="EMBL/GenBank/DDBJ databases">
        <authorList>
            <person name="Chiriac C."/>
            <person name="Salcher M."/>
            <person name="Ghai R."/>
            <person name="Kavagutti S V."/>
        </authorList>
    </citation>
    <scope>NUCLEOTIDE SEQUENCE</scope>
</reference>
<evidence type="ECO:0000313" key="2">
    <source>
        <dbReference type="EMBL" id="CAB4162055.1"/>
    </source>
</evidence>
<feature type="coiled-coil region" evidence="1">
    <location>
        <begin position="59"/>
        <end position="86"/>
    </location>
</feature>
<sequence>MRESDKRSELHIDPDVAYVSKATFIHLWDKFKEQEKELAQSKATAESFASNVLRLGNECRDWSDQVKGLREELARVMEDLHTANDALATLRSDHKWLISCHKTIRSTYQQHILAIGSAVGDLADVTPYTAKSNALWLAYEKAMADASEAFKQ</sequence>
<accession>A0A6J5NYL8</accession>
<dbReference type="EMBL" id="LR796720">
    <property type="protein sequence ID" value="CAB4162055.1"/>
    <property type="molecule type" value="Genomic_DNA"/>
</dbReference>
<proteinExistence type="predicted"/>
<evidence type="ECO:0000256" key="1">
    <source>
        <dbReference type="SAM" id="Coils"/>
    </source>
</evidence>
<gene>
    <name evidence="2" type="ORF">UFOVP779_10</name>
</gene>
<keyword evidence="1" id="KW-0175">Coiled coil</keyword>
<name>A0A6J5NYL8_9CAUD</name>
<protein>
    <submittedName>
        <fullName evidence="2">Uncharacterized protein</fullName>
    </submittedName>
</protein>